<dbReference type="InterPro" id="IPR057326">
    <property type="entry name" value="KR_dom"/>
</dbReference>
<keyword evidence="3" id="KW-0597">Phosphoprotein</keyword>
<keyword evidence="2" id="KW-0596">Phosphopantetheine</keyword>
<dbReference type="Pfam" id="PF16197">
    <property type="entry name" value="KAsynt_C_assoc"/>
    <property type="match status" value="1"/>
</dbReference>
<evidence type="ECO:0000256" key="2">
    <source>
        <dbReference type="ARBA" id="ARBA00022450"/>
    </source>
</evidence>
<dbReference type="Pfam" id="PF02801">
    <property type="entry name" value="Ketoacyl-synt_C"/>
    <property type="match status" value="1"/>
</dbReference>
<dbReference type="SUPFAM" id="SSF52151">
    <property type="entry name" value="FabD/lysophospholipase-like"/>
    <property type="match status" value="1"/>
</dbReference>
<dbReference type="InterPro" id="IPR020841">
    <property type="entry name" value="PKS_Beta-ketoAc_synthase_dom"/>
</dbReference>
<evidence type="ECO:0000259" key="8">
    <source>
        <dbReference type="PROSITE" id="PS50075"/>
    </source>
</evidence>
<name>A0ABX7Y6Y7_9ACTN</name>
<dbReference type="Pfam" id="PF08659">
    <property type="entry name" value="KR"/>
    <property type="match status" value="1"/>
</dbReference>
<dbReference type="InterPro" id="IPR009081">
    <property type="entry name" value="PP-bd_ACP"/>
</dbReference>
<dbReference type="Pfam" id="PF08990">
    <property type="entry name" value="Docking"/>
    <property type="match status" value="1"/>
</dbReference>
<dbReference type="InterPro" id="IPR050091">
    <property type="entry name" value="PKS_NRPS_Biosynth_Enz"/>
</dbReference>
<dbReference type="SUPFAM" id="SSF51735">
    <property type="entry name" value="NAD(P)-binding Rossmann-fold domains"/>
    <property type="match status" value="2"/>
</dbReference>
<evidence type="ECO:0000256" key="3">
    <source>
        <dbReference type="ARBA" id="ARBA00022553"/>
    </source>
</evidence>
<dbReference type="SMART" id="SM00822">
    <property type="entry name" value="PKS_KR"/>
    <property type="match status" value="1"/>
</dbReference>
<dbReference type="SUPFAM" id="SSF55048">
    <property type="entry name" value="Probable ACP-binding domain of malonyl-CoA ACP transacylase"/>
    <property type="match status" value="1"/>
</dbReference>
<organism evidence="10 11">
    <name type="scientific">Arachnia rubra</name>
    <dbReference type="NCBI Taxonomy" id="1547448"/>
    <lineage>
        <taxon>Bacteria</taxon>
        <taxon>Bacillati</taxon>
        <taxon>Actinomycetota</taxon>
        <taxon>Actinomycetes</taxon>
        <taxon>Propionibacteriales</taxon>
        <taxon>Propionibacteriaceae</taxon>
        <taxon>Arachnia</taxon>
    </lineage>
</organism>
<sequence length="1482" mass="154754">MNQPDSAKLVEYLRKLTSDLVDARRELQVLRGEDPVVIVGMGCRYPGGIATPDGLWEAVAMGRDLVGDFPTDRGWPDLPECENGTVPRCGAFLEDAAGFDNRFFKISGREALAMDPQQRISLEVAWETLESAGVDPVNLKGAKVGVYMGATSFQYGGDPVFANDDVAGHLMVGTVPSVLSGRISYTLGVHGPSITLDTACSSALVAVHLAAVGLRSGECNLALAGGATVMATPGIFVEFQRQGGLSSDGRCRAFADEADGTGWGEAVTMVALERLSTAREAGHPVLAVVKGSAWNHGGAANGLTAPNGQAQRAVIREAMKAAGLGPDDIDAIEGHGTGTRLGDPVEVNALLDVFRTRSAPLWLGSLKSNTAHTQAASGTGGLIKMVEALRHETLPRTLHAEHPTSEADWDAGSVRLLQEEQPWKMDPERPRRAGVSAFGVGGTNAHVILEEAPPAPERIGVSDGTGVLMVSAAGPEALNAVCNRFAEAAAGISSLDVETTLARRAALPSRLAVLAENSVVEALQETDGETGVGVVVGCVSEDPRPVMVFPGQGSQWPGMTVDLLAEEPSFAEQLDACDCALAPYVDYSVRQVLLASAEDPNVLAPVDVVQPVLWAVMVSLAALWRAHGVEPAAVIGHSQGEIAAAVVSGHLTLEAGARLVALRSRLLRRISGSGGMLSLLTDVQHAEKLILPWADQISVAVINGPGVTVVAGGREPLALAAEAAERSGIRCRVIDVDYASHSPQVDELEAEILAAAPSSPIGEPICSWYSTVTGDLVCESLAADYWFDNLRSTVRLDLAVEAALRNGHRLFIEVSPHPVLTYPLDVALDGSEAYSVSTLQRDLPGVGTFVWSAANAWVRGAHVDRDSLLRPGGQIVSLPPYPFQNTPFWYQAVSAPNESMMPGLTVAWRAALAPRAAASAENTLLLGDPDDELAAKVAAHLGIAEVTRLRDADVAEVDRVIVVAPLTDAGTAVLATTDVLRGLQQSGGSTTLALLTRGAIDREPAQAAVMGCVGSFAAEEPDRTVIAVDLDTAEAPLDAAAGCLMGDESGCWAVAEGALSRRHLVDESRRVSEDTIPGGTTVILGGLGRVGSAIARALAARDARKIVLVARGEATDLLDDLRSLGSDVTLVCGDAADPALLRRVLAEESTPVGLVVHAAGHVADEPIARLSAEGLASVLDAKLGVAEAIDSVLEPSVPLLITSGLPGTLGVAGQAAWSAAAAAVDAVAMRRAGRGAPTRSVALGGISWSPAEDDVLRRLGFTPWTLDSAVEALLSAFTSPQTHQIWAELNPAAVAASGRVRSLADLGLSVSTDEASTAAPLMLNLSQMPRDEAHRRLDSVVRGVVARVLAMGEAAVDDAVSFKDLGLDSLTAVQLRNRLAAAVGLRLPVTVAFDHPTPALLTTYLLDLLVPIVDDGSELEDLVDHLEHLLGDMDSSNTARQAALVRLRTLLTAWTARDDGTTHLPTTDEDLFAALDAELGSI</sequence>
<dbReference type="RefSeq" id="WP_212323943.1">
    <property type="nucleotide sequence ID" value="NZ_AP024463.1"/>
</dbReference>
<dbReference type="Gene3D" id="1.10.1200.10">
    <property type="entry name" value="ACP-like"/>
    <property type="match status" value="1"/>
</dbReference>
<dbReference type="SUPFAM" id="SSF47336">
    <property type="entry name" value="ACP-like"/>
    <property type="match status" value="1"/>
</dbReference>
<dbReference type="InterPro" id="IPR016035">
    <property type="entry name" value="Acyl_Trfase/lysoPLipase"/>
</dbReference>
<dbReference type="Pfam" id="PF00109">
    <property type="entry name" value="ketoacyl-synt"/>
    <property type="match status" value="1"/>
</dbReference>
<evidence type="ECO:0000256" key="4">
    <source>
        <dbReference type="ARBA" id="ARBA00022679"/>
    </source>
</evidence>
<dbReference type="Gene3D" id="3.30.70.3290">
    <property type="match status" value="1"/>
</dbReference>
<dbReference type="PROSITE" id="PS52004">
    <property type="entry name" value="KS3_2"/>
    <property type="match status" value="1"/>
</dbReference>
<dbReference type="CDD" id="cd00833">
    <property type="entry name" value="PKS"/>
    <property type="match status" value="1"/>
</dbReference>
<dbReference type="InterPro" id="IPR016036">
    <property type="entry name" value="Malonyl_transacylase_ACP-bd"/>
</dbReference>
<protein>
    <submittedName>
        <fullName evidence="10">Acyltransferase domain-containing protein</fullName>
    </submittedName>
</protein>
<dbReference type="InterPro" id="IPR006162">
    <property type="entry name" value="Ppantetheine_attach_site"/>
</dbReference>
<evidence type="ECO:0000313" key="11">
    <source>
        <dbReference type="Proteomes" id="UP000678513"/>
    </source>
</evidence>
<dbReference type="Pfam" id="PF00550">
    <property type="entry name" value="PP-binding"/>
    <property type="match status" value="1"/>
</dbReference>
<dbReference type="InterPro" id="IPR032821">
    <property type="entry name" value="PKS_assoc"/>
</dbReference>
<dbReference type="InterPro" id="IPR014030">
    <property type="entry name" value="Ketoacyl_synth_N"/>
</dbReference>
<dbReference type="InterPro" id="IPR018201">
    <property type="entry name" value="Ketoacyl_synth_AS"/>
</dbReference>
<dbReference type="InterPro" id="IPR001227">
    <property type="entry name" value="Ac_transferase_dom_sf"/>
</dbReference>
<dbReference type="PROSITE" id="PS00012">
    <property type="entry name" value="PHOSPHOPANTETHEINE"/>
    <property type="match status" value="1"/>
</dbReference>
<dbReference type="InterPro" id="IPR014043">
    <property type="entry name" value="Acyl_transferase_dom"/>
</dbReference>
<keyword evidence="5" id="KW-0045">Antibiotic biosynthesis</keyword>
<dbReference type="SMART" id="SM00823">
    <property type="entry name" value="PKS_PP"/>
    <property type="match status" value="1"/>
</dbReference>
<evidence type="ECO:0000256" key="5">
    <source>
        <dbReference type="ARBA" id="ARBA00023194"/>
    </source>
</evidence>
<keyword evidence="4" id="KW-0808">Transferase</keyword>
<gene>
    <name evidence="10" type="ORF">J5A65_00505</name>
</gene>
<dbReference type="PANTHER" id="PTHR43775">
    <property type="entry name" value="FATTY ACID SYNTHASE"/>
    <property type="match status" value="1"/>
</dbReference>
<proteinExistence type="predicted"/>
<dbReference type="PROSITE" id="PS00606">
    <property type="entry name" value="KS3_1"/>
    <property type="match status" value="1"/>
</dbReference>
<evidence type="ECO:0000256" key="7">
    <source>
        <dbReference type="ARBA" id="ARBA00023315"/>
    </source>
</evidence>
<feature type="domain" description="Ketosynthase family 3 (KS3)" evidence="9">
    <location>
        <begin position="33"/>
        <end position="451"/>
    </location>
</feature>
<evidence type="ECO:0000313" key="10">
    <source>
        <dbReference type="EMBL" id="QUC08273.1"/>
    </source>
</evidence>
<keyword evidence="7 10" id="KW-0012">Acyltransferase</keyword>
<dbReference type="InterPro" id="IPR016039">
    <property type="entry name" value="Thiolase-like"/>
</dbReference>
<dbReference type="Gene3D" id="3.40.366.10">
    <property type="entry name" value="Malonyl-Coenzyme A Acyl Carrier Protein, domain 2"/>
    <property type="match status" value="1"/>
</dbReference>
<dbReference type="InterPro" id="IPR014031">
    <property type="entry name" value="Ketoacyl_synth_C"/>
</dbReference>
<dbReference type="Gene3D" id="3.40.47.10">
    <property type="match status" value="1"/>
</dbReference>
<dbReference type="PANTHER" id="PTHR43775:SF51">
    <property type="entry name" value="INACTIVE PHENOLPHTHIOCEROL SYNTHESIS POLYKETIDE SYNTHASE TYPE I PKS1-RELATED"/>
    <property type="match status" value="1"/>
</dbReference>
<dbReference type="InterPro" id="IPR020806">
    <property type="entry name" value="PKS_PP-bd"/>
</dbReference>
<dbReference type="Gene3D" id="3.40.50.720">
    <property type="entry name" value="NAD(P)-binding Rossmann-like Domain"/>
    <property type="match status" value="1"/>
</dbReference>
<accession>A0ABX7Y6Y7</accession>
<comment type="cofactor">
    <cofactor evidence="1">
        <name>pantetheine 4'-phosphate</name>
        <dbReference type="ChEBI" id="CHEBI:47942"/>
    </cofactor>
</comment>
<evidence type="ECO:0000259" key="9">
    <source>
        <dbReference type="PROSITE" id="PS52004"/>
    </source>
</evidence>
<keyword evidence="11" id="KW-1185">Reference proteome</keyword>
<feature type="domain" description="Carrier" evidence="8">
    <location>
        <begin position="1335"/>
        <end position="1409"/>
    </location>
</feature>
<dbReference type="InterPro" id="IPR036291">
    <property type="entry name" value="NAD(P)-bd_dom_sf"/>
</dbReference>
<dbReference type="Proteomes" id="UP000678513">
    <property type="component" value="Chromosome"/>
</dbReference>
<dbReference type="GO" id="GO:0016746">
    <property type="term" value="F:acyltransferase activity"/>
    <property type="evidence" value="ECO:0007669"/>
    <property type="project" value="UniProtKB-KW"/>
</dbReference>
<dbReference type="EMBL" id="CP072384">
    <property type="protein sequence ID" value="QUC08273.1"/>
    <property type="molecule type" value="Genomic_DNA"/>
</dbReference>
<dbReference type="InterPro" id="IPR036736">
    <property type="entry name" value="ACP-like_sf"/>
</dbReference>
<evidence type="ECO:0000256" key="1">
    <source>
        <dbReference type="ARBA" id="ARBA00001957"/>
    </source>
</evidence>
<reference evidence="10 11" key="1">
    <citation type="submission" date="2021-03" db="EMBL/GenBank/DDBJ databases">
        <title>Human Oral Microbial Genomes.</title>
        <authorList>
            <person name="Johnston C.D."/>
            <person name="Chen T."/>
            <person name="Dewhirst F.E."/>
        </authorList>
    </citation>
    <scope>NUCLEOTIDE SEQUENCE [LARGE SCALE GENOMIC DNA]</scope>
    <source>
        <strain evidence="10 11">DSMZ 100122</strain>
    </source>
</reference>
<dbReference type="InterPro" id="IPR013968">
    <property type="entry name" value="PKS_KR"/>
</dbReference>
<dbReference type="PROSITE" id="PS50075">
    <property type="entry name" value="CARRIER"/>
    <property type="match status" value="1"/>
</dbReference>
<dbReference type="SUPFAM" id="SSF53901">
    <property type="entry name" value="Thiolase-like"/>
    <property type="match status" value="1"/>
</dbReference>
<dbReference type="SMART" id="SM00827">
    <property type="entry name" value="PKS_AT"/>
    <property type="match status" value="1"/>
</dbReference>
<dbReference type="Pfam" id="PF00698">
    <property type="entry name" value="Acyl_transf_1"/>
    <property type="match status" value="1"/>
</dbReference>
<dbReference type="InterPro" id="IPR015083">
    <property type="entry name" value="NorB/c/GfsB-D-like_docking"/>
</dbReference>
<evidence type="ECO:0000256" key="6">
    <source>
        <dbReference type="ARBA" id="ARBA00023268"/>
    </source>
</evidence>
<dbReference type="SMART" id="SM00825">
    <property type="entry name" value="PKS_KS"/>
    <property type="match status" value="1"/>
</dbReference>
<dbReference type="SMART" id="SM01294">
    <property type="entry name" value="PKS_PP_betabranch"/>
    <property type="match status" value="1"/>
</dbReference>
<keyword evidence="6" id="KW-0511">Multifunctional enzyme</keyword>